<proteinExistence type="predicted"/>
<dbReference type="GO" id="GO:0016787">
    <property type="term" value="F:hydrolase activity"/>
    <property type="evidence" value="ECO:0007669"/>
    <property type="project" value="UniProtKB-UniRule"/>
</dbReference>
<dbReference type="InterPro" id="IPR050301">
    <property type="entry name" value="NTE"/>
</dbReference>
<dbReference type="InterPro" id="IPR002641">
    <property type="entry name" value="PNPLA_dom"/>
</dbReference>
<name>A0A179IS81_HYDSH</name>
<feature type="short sequence motif" description="DGA/G" evidence="4">
    <location>
        <begin position="160"/>
        <end position="162"/>
    </location>
</feature>
<dbReference type="PANTHER" id="PTHR14226:SF76">
    <property type="entry name" value="NTE FAMILY PROTEIN RSSA"/>
    <property type="match status" value="1"/>
</dbReference>
<evidence type="ECO:0000256" key="3">
    <source>
        <dbReference type="ARBA" id="ARBA00023098"/>
    </source>
</evidence>
<sequence length="274" mass="29566">MFARREAHVRPRIGLALGAGGVRGLAHLGVIETLEKADIPIDAIAGSSVGALIGVLYASGLPVGRLQELSRTLEWRRFVDVSAPRYGLLKGERFKALVRDLTRGKRLEDLAIPTAVIATDLKSGEMVVFTEGPADVAVRASIAIPGIFTPVFVEDKVLVDGGLVARVPAGVLRQMGVDVVIGVDVSPAPRVAEIRHIYDVLMRSLEIAGHHLIQCRNREADILMTPDMDGYRATVWVDDPEGLIETGRRAALAHVEVIRGKIRRLEAVTSDAKA</sequence>
<dbReference type="PROSITE" id="PS51635">
    <property type="entry name" value="PNPLA"/>
    <property type="match status" value="1"/>
</dbReference>
<dbReference type="Pfam" id="PF01734">
    <property type="entry name" value="Patatin"/>
    <property type="match status" value="1"/>
</dbReference>
<feature type="active site" description="Proton acceptor" evidence="4">
    <location>
        <position position="160"/>
    </location>
</feature>
<dbReference type="Gene3D" id="3.40.1090.10">
    <property type="entry name" value="Cytosolic phospholipase A2 catalytic domain"/>
    <property type="match status" value="2"/>
</dbReference>
<protein>
    <recommendedName>
        <fullName evidence="5">PNPLA domain-containing protein</fullName>
    </recommendedName>
</protein>
<comment type="caution">
    <text evidence="6">The sequence shown here is derived from an EMBL/GenBank/DDBJ whole genome shotgun (WGS) entry which is preliminary data.</text>
</comment>
<dbReference type="GO" id="GO:0016042">
    <property type="term" value="P:lipid catabolic process"/>
    <property type="evidence" value="ECO:0007669"/>
    <property type="project" value="UniProtKB-UniRule"/>
</dbReference>
<evidence type="ECO:0000259" key="5">
    <source>
        <dbReference type="PROSITE" id="PS51635"/>
    </source>
</evidence>
<feature type="active site" description="Nucleophile" evidence="4">
    <location>
        <position position="48"/>
    </location>
</feature>
<evidence type="ECO:0000313" key="7">
    <source>
        <dbReference type="Proteomes" id="UP000243024"/>
    </source>
</evidence>
<dbReference type="EMBL" id="JXBB01000001">
    <property type="protein sequence ID" value="OAR05557.1"/>
    <property type="molecule type" value="Genomic_DNA"/>
</dbReference>
<reference evidence="6 7" key="1">
    <citation type="submission" date="2015-09" db="EMBL/GenBank/DDBJ databases">
        <title>Draft genome sequence of Hydrogenibacillus schlegelii DSM 2000.</title>
        <authorList>
            <person name="Hemp J."/>
        </authorList>
    </citation>
    <scope>NUCLEOTIDE SEQUENCE [LARGE SCALE GENOMIC DNA]</scope>
    <source>
        <strain evidence="6 7">MA 48</strain>
    </source>
</reference>
<keyword evidence="1 4" id="KW-0378">Hydrolase</keyword>
<keyword evidence="7" id="KW-1185">Reference proteome</keyword>
<evidence type="ECO:0000256" key="4">
    <source>
        <dbReference type="PROSITE-ProRule" id="PRU01161"/>
    </source>
</evidence>
<gene>
    <name evidence="6" type="ORF">SA87_11815</name>
</gene>
<feature type="domain" description="PNPLA" evidence="5">
    <location>
        <begin position="15"/>
        <end position="173"/>
    </location>
</feature>
<evidence type="ECO:0000256" key="1">
    <source>
        <dbReference type="ARBA" id="ARBA00022801"/>
    </source>
</evidence>
<dbReference type="SUPFAM" id="SSF52151">
    <property type="entry name" value="FabD/lysophospholipase-like"/>
    <property type="match status" value="1"/>
</dbReference>
<organism evidence="6 7">
    <name type="scientific">Hydrogenibacillus schlegelii</name>
    <name type="common">Bacillus schlegelii</name>
    <dbReference type="NCBI Taxonomy" id="1484"/>
    <lineage>
        <taxon>Bacteria</taxon>
        <taxon>Bacillati</taxon>
        <taxon>Bacillota</taxon>
        <taxon>Bacilli</taxon>
        <taxon>Bacillales</taxon>
        <taxon>Bacillales Family X. Incertae Sedis</taxon>
        <taxon>Hydrogenibacillus</taxon>
    </lineage>
</organism>
<keyword evidence="2 4" id="KW-0442">Lipid degradation</keyword>
<dbReference type="InterPro" id="IPR016035">
    <property type="entry name" value="Acyl_Trfase/lysoPLipase"/>
</dbReference>
<feature type="short sequence motif" description="GXSXG" evidence="4">
    <location>
        <begin position="46"/>
        <end position="50"/>
    </location>
</feature>
<evidence type="ECO:0000313" key="6">
    <source>
        <dbReference type="EMBL" id="OAR05557.1"/>
    </source>
</evidence>
<comment type="caution">
    <text evidence="4">Lacks conserved residue(s) required for the propagation of feature annotation.</text>
</comment>
<dbReference type="PANTHER" id="PTHR14226">
    <property type="entry name" value="NEUROPATHY TARGET ESTERASE/SWISS CHEESE D.MELANOGASTER"/>
    <property type="match status" value="1"/>
</dbReference>
<evidence type="ECO:0000256" key="2">
    <source>
        <dbReference type="ARBA" id="ARBA00022963"/>
    </source>
</evidence>
<keyword evidence="3 4" id="KW-0443">Lipid metabolism</keyword>
<dbReference type="Proteomes" id="UP000243024">
    <property type="component" value="Unassembled WGS sequence"/>
</dbReference>
<dbReference type="STRING" id="1484.SA87_11815"/>
<accession>A0A179IS81</accession>
<dbReference type="AlphaFoldDB" id="A0A179IS81"/>